<dbReference type="EMBL" id="JAOVQO010000001">
    <property type="protein sequence ID" value="MCU9846426.1"/>
    <property type="molecule type" value="Genomic_DNA"/>
</dbReference>
<reference evidence="2 3" key="1">
    <citation type="submission" date="2022-10" db="EMBL/GenBank/DDBJ databases">
        <title>Defluviimonas sp. nov., isolated from ocean surface sediments.</title>
        <authorList>
            <person name="He W."/>
            <person name="Wang L."/>
            <person name="Zhang D.-F."/>
        </authorList>
    </citation>
    <scope>NUCLEOTIDE SEQUENCE [LARGE SCALE GENOMIC DNA]</scope>
    <source>
        <strain evidence="2 3">WL0024</strain>
    </source>
</reference>
<gene>
    <name evidence="2" type="ORF">OEZ60_00210</name>
</gene>
<sequence length="55" mass="6664">MKKPTKSDEDRGPKETKKERPDAKVPEWAEDMEHTLRRLVREREKERSKNPGLYR</sequence>
<evidence type="ECO:0000256" key="1">
    <source>
        <dbReference type="SAM" id="MobiDB-lite"/>
    </source>
</evidence>
<keyword evidence="3" id="KW-1185">Reference proteome</keyword>
<name>A0ABT2WXM6_9RHOB</name>
<accession>A0ABT2WXM6</accession>
<dbReference type="RefSeq" id="WP_263332008.1">
    <property type="nucleotide sequence ID" value="NZ_JAOVQO010000001.1"/>
</dbReference>
<dbReference type="Proteomes" id="UP001209535">
    <property type="component" value="Unassembled WGS sequence"/>
</dbReference>
<proteinExistence type="predicted"/>
<feature type="region of interest" description="Disordered" evidence="1">
    <location>
        <begin position="1"/>
        <end position="31"/>
    </location>
</feature>
<evidence type="ECO:0000313" key="3">
    <source>
        <dbReference type="Proteomes" id="UP001209535"/>
    </source>
</evidence>
<protein>
    <submittedName>
        <fullName evidence="2">Uncharacterized protein</fullName>
    </submittedName>
</protein>
<evidence type="ECO:0000313" key="2">
    <source>
        <dbReference type="EMBL" id="MCU9846426.1"/>
    </source>
</evidence>
<organism evidence="2 3">
    <name type="scientific">Albidovulum salinarum</name>
    <dbReference type="NCBI Taxonomy" id="2984153"/>
    <lineage>
        <taxon>Bacteria</taxon>
        <taxon>Pseudomonadati</taxon>
        <taxon>Pseudomonadota</taxon>
        <taxon>Alphaproteobacteria</taxon>
        <taxon>Rhodobacterales</taxon>
        <taxon>Paracoccaceae</taxon>
        <taxon>Albidovulum</taxon>
    </lineage>
</organism>
<comment type="caution">
    <text evidence="2">The sequence shown here is derived from an EMBL/GenBank/DDBJ whole genome shotgun (WGS) entry which is preliminary data.</text>
</comment>